<dbReference type="FunFam" id="3.40.50.300:FF:001790">
    <property type="entry name" value="Protein translocase subunit SecA"/>
    <property type="match status" value="1"/>
</dbReference>
<dbReference type="RefSeq" id="WP_018327067.1">
    <property type="nucleotide sequence ID" value="NZ_JACHBK010000004.1"/>
</dbReference>
<evidence type="ECO:0000256" key="8">
    <source>
        <dbReference type="ARBA" id="ARBA00022741"/>
    </source>
</evidence>
<dbReference type="CDD" id="cd18803">
    <property type="entry name" value="SF2_C_secA"/>
    <property type="match status" value="1"/>
</dbReference>
<evidence type="ECO:0000259" key="18">
    <source>
        <dbReference type="PROSITE" id="PS51196"/>
    </source>
</evidence>
<dbReference type="PANTHER" id="PTHR30612:SF0">
    <property type="entry name" value="CHLOROPLAST PROTEIN-TRANSPORTING ATPASE"/>
    <property type="match status" value="1"/>
</dbReference>
<evidence type="ECO:0000259" key="17">
    <source>
        <dbReference type="PROSITE" id="PS51192"/>
    </source>
</evidence>
<dbReference type="FunFam" id="3.40.50.300:FF:000334">
    <property type="entry name" value="Protein translocase subunit SecA"/>
    <property type="match status" value="1"/>
</dbReference>
<dbReference type="GO" id="GO:0005524">
    <property type="term" value="F:ATP binding"/>
    <property type="evidence" value="ECO:0007669"/>
    <property type="project" value="UniProtKB-UniRule"/>
</dbReference>
<keyword evidence="9" id="KW-0862">Zinc</keyword>
<evidence type="ECO:0000256" key="15">
    <source>
        <dbReference type="HAMAP-Rule" id="MF_01382"/>
    </source>
</evidence>
<dbReference type="Pfam" id="PF02810">
    <property type="entry name" value="SEC-C"/>
    <property type="match status" value="1"/>
</dbReference>
<feature type="binding site" evidence="15">
    <location>
        <position position="502"/>
    </location>
    <ligand>
        <name>ATP</name>
        <dbReference type="ChEBI" id="CHEBI:30616"/>
    </ligand>
</feature>
<dbReference type="CDD" id="cd17928">
    <property type="entry name" value="DEXDc_SecA"/>
    <property type="match status" value="1"/>
</dbReference>
<keyword evidence="12 15" id="KW-1278">Translocase</keyword>
<evidence type="ECO:0000256" key="14">
    <source>
        <dbReference type="ARBA" id="ARBA00023136"/>
    </source>
</evidence>
<dbReference type="GO" id="GO:0043952">
    <property type="term" value="P:protein transport by the Sec complex"/>
    <property type="evidence" value="ECO:0007669"/>
    <property type="project" value="TreeGrafter"/>
</dbReference>
<evidence type="ECO:0000256" key="4">
    <source>
        <dbReference type="ARBA" id="ARBA00022475"/>
    </source>
</evidence>
<gene>
    <name evidence="15" type="primary">secA</name>
    <name evidence="19" type="ORF">GGD55_001845</name>
</gene>
<keyword evidence="11 15" id="KW-0653">Protein transport</keyword>
<evidence type="ECO:0000256" key="9">
    <source>
        <dbReference type="ARBA" id="ARBA00022833"/>
    </source>
</evidence>
<keyword evidence="5 15" id="KW-0963">Cytoplasm</keyword>
<evidence type="ECO:0000256" key="3">
    <source>
        <dbReference type="ARBA" id="ARBA00022448"/>
    </source>
</evidence>
<keyword evidence="6" id="KW-0997">Cell inner membrane</keyword>
<comment type="similarity">
    <text evidence="2 15 16">Belongs to the SecA family.</text>
</comment>
<dbReference type="Gene3D" id="1.10.3060.10">
    <property type="entry name" value="Helical scaffold and wing domains of SecA"/>
    <property type="match status" value="1"/>
</dbReference>
<dbReference type="EC" id="7.4.2.8" evidence="15"/>
<keyword evidence="7" id="KW-0479">Metal-binding</keyword>
<dbReference type="Proteomes" id="UP000585507">
    <property type="component" value="Unassembled WGS sequence"/>
</dbReference>
<name>A0A7W8U978_9HYPH</name>
<dbReference type="HAMAP" id="MF_01382">
    <property type="entry name" value="SecA"/>
    <property type="match status" value="1"/>
</dbReference>
<dbReference type="GO" id="GO:0031522">
    <property type="term" value="C:cell envelope Sec protein transport complex"/>
    <property type="evidence" value="ECO:0007669"/>
    <property type="project" value="TreeGrafter"/>
</dbReference>
<evidence type="ECO:0000256" key="7">
    <source>
        <dbReference type="ARBA" id="ARBA00022723"/>
    </source>
</evidence>
<feature type="domain" description="Helicase ATP-binding" evidence="17">
    <location>
        <begin position="91"/>
        <end position="249"/>
    </location>
</feature>
<feature type="binding site" evidence="15">
    <location>
        <begin position="107"/>
        <end position="111"/>
    </location>
    <ligand>
        <name>ATP</name>
        <dbReference type="ChEBI" id="CHEBI:30616"/>
    </ligand>
</feature>
<keyword evidence="8 15" id="KW-0547">Nucleotide-binding</keyword>
<dbReference type="InterPro" id="IPR027417">
    <property type="entry name" value="P-loop_NTPase"/>
</dbReference>
<dbReference type="InterPro" id="IPR036670">
    <property type="entry name" value="SecA_X-link_sf"/>
</dbReference>
<dbReference type="Pfam" id="PF21090">
    <property type="entry name" value="P-loop_SecA"/>
    <property type="match status" value="1"/>
</dbReference>
<dbReference type="PRINTS" id="PR00906">
    <property type="entry name" value="SECA"/>
</dbReference>
<dbReference type="GO" id="GO:0046872">
    <property type="term" value="F:metal ion binding"/>
    <property type="evidence" value="ECO:0007669"/>
    <property type="project" value="UniProtKB-KW"/>
</dbReference>
<dbReference type="Pfam" id="PF01043">
    <property type="entry name" value="SecA_PP_bind"/>
    <property type="match status" value="1"/>
</dbReference>
<dbReference type="InterPro" id="IPR004027">
    <property type="entry name" value="SEC_C_motif"/>
</dbReference>
<dbReference type="InterPro" id="IPR011115">
    <property type="entry name" value="SecA_DEAD"/>
</dbReference>
<dbReference type="GO" id="GO:0065002">
    <property type="term" value="P:intracellular protein transmembrane transport"/>
    <property type="evidence" value="ECO:0007669"/>
    <property type="project" value="UniProtKB-UniRule"/>
</dbReference>
<feature type="domain" description="SecA family profile" evidence="18">
    <location>
        <begin position="5"/>
        <end position="615"/>
    </location>
</feature>
<dbReference type="InterPro" id="IPR011116">
    <property type="entry name" value="SecA_Wing/Scaffold"/>
</dbReference>
<dbReference type="GO" id="GO:0006605">
    <property type="term" value="P:protein targeting"/>
    <property type="evidence" value="ECO:0007669"/>
    <property type="project" value="UniProtKB-UniRule"/>
</dbReference>
<dbReference type="SUPFAM" id="SSF81767">
    <property type="entry name" value="Pre-protein crosslinking domain of SecA"/>
    <property type="match status" value="1"/>
</dbReference>
<evidence type="ECO:0000256" key="2">
    <source>
        <dbReference type="ARBA" id="ARBA00007650"/>
    </source>
</evidence>
<dbReference type="EMBL" id="JACHBK010000004">
    <property type="protein sequence ID" value="MBB5535151.1"/>
    <property type="molecule type" value="Genomic_DNA"/>
</dbReference>
<dbReference type="Gene3D" id="3.40.50.300">
    <property type="entry name" value="P-loop containing nucleotide triphosphate hydrolases"/>
    <property type="match status" value="2"/>
</dbReference>
<keyword evidence="3 15" id="KW-0813">Transport</keyword>
<dbReference type="NCBIfam" id="NF009538">
    <property type="entry name" value="PRK12904.1"/>
    <property type="match status" value="1"/>
</dbReference>
<evidence type="ECO:0000256" key="16">
    <source>
        <dbReference type="RuleBase" id="RU003874"/>
    </source>
</evidence>
<evidence type="ECO:0000256" key="10">
    <source>
        <dbReference type="ARBA" id="ARBA00022840"/>
    </source>
</evidence>
<comment type="caution">
    <text evidence="19">The sequence shown here is derived from an EMBL/GenBank/DDBJ whole genome shotgun (WGS) entry which is preliminary data.</text>
</comment>
<comment type="subunit">
    <text evidence="15">Monomer and homodimer. Part of the essential Sec protein translocation apparatus which comprises SecA, SecYEG and auxiliary proteins SecDF-YajC and YidC.</text>
</comment>
<organism evidence="19 20">
    <name type="scientific">Rhizobium giardinii</name>
    <dbReference type="NCBI Taxonomy" id="56731"/>
    <lineage>
        <taxon>Bacteria</taxon>
        <taxon>Pseudomonadati</taxon>
        <taxon>Pseudomonadota</taxon>
        <taxon>Alphaproteobacteria</taxon>
        <taxon>Hyphomicrobiales</taxon>
        <taxon>Rhizobiaceae</taxon>
        <taxon>Rhizobium/Agrobacterium group</taxon>
        <taxon>Rhizobium</taxon>
    </lineage>
</organism>
<dbReference type="Gene3D" id="3.10.450.50">
    <property type="match status" value="1"/>
</dbReference>
<proteinExistence type="inferred from homology"/>
<dbReference type="InterPro" id="IPR044722">
    <property type="entry name" value="SecA_SF2_C"/>
</dbReference>
<comment type="function">
    <text evidence="15">Part of the Sec protein translocase complex. Interacts with the SecYEG preprotein conducting channel. Has a central role in coupling the hydrolysis of ATP to the transfer of proteins into and across the cell membrane, serving both as a receptor for the preprotein-SecB complex and as an ATP-driven molecular motor driving the stepwise translocation of polypeptide chains across the membrane.</text>
</comment>
<dbReference type="Pfam" id="PF07516">
    <property type="entry name" value="SecA_SW"/>
    <property type="match status" value="1"/>
</dbReference>
<dbReference type="SUPFAM" id="SSF52540">
    <property type="entry name" value="P-loop containing nucleoside triphosphate hydrolases"/>
    <property type="match status" value="2"/>
</dbReference>
<protein>
    <recommendedName>
        <fullName evidence="15 16">Protein translocase subunit SecA</fullName>
        <ecNumber evidence="15">7.4.2.8</ecNumber>
    </recommendedName>
</protein>
<dbReference type="GO" id="GO:0017038">
    <property type="term" value="P:protein import"/>
    <property type="evidence" value="ECO:0007669"/>
    <property type="project" value="InterPro"/>
</dbReference>
<keyword evidence="10 15" id="KW-0067">ATP-binding</keyword>
<keyword evidence="20" id="KW-1185">Reference proteome</keyword>
<evidence type="ECO:0000313" key="20">
    <source>
        <dbReference type="Proteomes" id="UP000585507"/>
    </source>
</evidence>
<dbReference type="GO" id="GO:0005829">
    <property type="term" value="C:cytosol"/>
    <property type="evidence" value="ECO:0007669"/>
    <property type="project" value="TreeGrafter"/>
</dbReference>
<dbReference type="SMART" id="SM00957">
    <property type="entry name" value="SecA_DEAD"/>
    <property type="match status" value="1"/>
</dbReference>
<evidence type="ECO:0000256" key="6">
    <source>
        <dbReference type="ARBA" id="ARBA00022519"/>
    </source>
</evidence>
<accession>A0A7W8U978</accession>
<dbReference type="GO" id="GO:0005886">
    <property type="term" value="C:plasma membrane"/>
    <property type="evidence" value="ECO:0007669"/>
    <property type="project" value="UniProtKB-SubCell"/>
</dbReference>
<dbReference type="Gene3D" id="3.90.1440.10">
    <property type="entry name" value="SecA, preprotein cross-linking domain"/>
    <property type="match status" value="1"/>
</dbReference>
<evidence type="ECO:0000256" key="13">
    <source>
        <dbReference type="ARBA" id="ARBA00023010"/>
    </source>
</evidence>
<keyword evidence="14 15" id="KW-0472">Membrane</keyword>
<evidence type="ECO:0000256" key="12">
    <source>
        <dbReference type="ARBA" id="ARBA00022967"/>
    </source>
</evidence>
<dbReference type="AlphaFoldDB" id="A0A7W8U978"/>
<reference evidence="19 20" key="1">
    <citation type="submission" date="2020-08" db="EMBL/GenBank/DDBJ databases">
        <title>Genomic Encyclopedia of Type Strains, Phase IV (KMG-V): Genome sequencing to study the core and pangenomes of soil and plant-associated prokaryotes.</title>
        <authorList>
            <person name="Whitman W."/>
        </authorList>
    </citation>
    <scope>NUCLEOTIDE SEQUENCE [LARGE SCALE GENOMIC DNA]</scope>
    <source>
        <strain evidence="19 20">SEMIA 4084</strain>
    </source>
</reference>
<dbReference type="FunFam" id="3.90.1440.10:FF:000001">
    <property type="entry name" value="Preprotein translocase subunit SecA"/>
    <property type="match status" value="1"/>
</dbReference>
<keyword evidence="13 15" id="KW-0811">Translocation</keyword>
<evidence type="ECO:0000256" key="5">
    <source>
        <dbReference type="ARBA" id="ARBA00022490"/>
    </source>
</evidence>
<comment type="catalytic activity">
    <reaction evidence="15">
        <text>ATP + H2O + cellular proteinSide 1 = ADP + phosphate + cellular proteinSide 2.</text>
        <dbReference type="EC" id="7.4.2.8"/>
    </reaction>
</comment>
<comment type="subcellular location">
    <subcellularLocation>
        <location evidence="15">Cell membrane</location>
        <topology evidence="15">Peripheral membrane protein</topology>
        <orientation evidence="15">Cytoplasmic side</orientation>
    </subcellularLocation>
    <subcellularLocation>
        <location evidence="15">Cytoplasm</location>
    </subcellularLocation>
    <text evidence="15">Distribution is 50-50.</text>
</comment>
<comment type="cofactor">
    <cofactor evidence="1">
        <name>Zn(2+)</name>
        <dbReference type="ChEBI" id="CHEBI:29105"/>
    </cofactor>
</comment>
<dbReference type="InterPro" id="IPR020937">
    <property type="entry name" value="SecA_CS"/>
</dbReference>
<dbReference type="InterPro" id="IPR011130">
    <property type="entry name" value="SecA_preprotein_X-link_dom"/>
</dbReference>
<dbReference type="NCBIfam" id="TIGR00963">
    <property type="entry name" value="secA"/>
    <property type="match status" value="1"/>
</dbReference>
<dbReference type="PANTHER" id="PTHR30612">
    <property type="entry name" value="SECA INNER MEMBRANE COMPONENT OF SEC PROTEIN SECRETION SYSTEM"/>
    <property type="match status" value="1"/>
</dbReference>
<dbReference type="PROSITE" id="PS51192">
    <property type="entry name" value="HELICASE_ATP_BIND_1"/>
    <property type="match status" value="1"/>
</dbReference>
<dbReference type="InterPro" id="IPR000185">
    <property type="entry name" value="SecA"/>
</dbReference>
<keyword evidence="4 15" id="KW-1003">Cell membrane</keyword>
<dbReference type="Pfam" id="PF07517">
    <property type="entry name" value="SecA_DEAD"/>
    <property type="match status" value="1"/>
</dbReference>
<dbReference type="PROSITE" id="PS01312">
    <property type="entry name" value="SECA"/>
    <property type="match status" value="1"/>
</dbReference>
<dbReference type="InterPro" id="IPR014018">
    <property type="entry name" value="SecA_motor_DEAD"/>
</dbReference>
<dbReference type="PROSITE" id="PS51196">
    <property type="entry name" value="SECA_MOTOR_DEAD"/>
    <property type="match status" value="1"/>
</dbReference>
<evidence type="ECO:0000256" key="1">
    <source>
        <dbReference type="ARBA" id="ARBA00001947"/>
    </source>
</evidence>
<dbReference type="SUPFAM" id="SSF81886">
    <property type="entry name" value="Helical scaffold and wing domains of SecA"/>
    <property type="match status" value="1"/>
</dbReference>
<dbReference type="FunFam" id="1.10.3060.10:FF:000003">
    <property type="entry name" value="Protein translocase subunit SecA"/>
    <property type="match status" value="1"/>
</dbReference>
<dbReference type="InterPro" id="IPR014001">
    <property type="entry name" value="Helicase_ATP-bd"/>
</dbReference>
<evidence type="ECO:0000256" key="11">
    <source>
        <dbReference type="ARBA" id="ARBA00022927"/>
    </source>
</evidence>
<dbReference type="GO" id="GO:0008564">
    <property type="term" value="F:protein-exporting ATPase activity"/>
    <property type="evidence" value="ECO:0007669"/>
    <property type="project" value="UniProtKB-EC"/>
</dbReference>
<dbReference type="SMART" id="SM00958">
    <property type="entry name" value="SecA_PP_bind"/>
    <property type="match status" value="1"/>
</dbReference>
<evidence type="ECO:0000313" key="19">
    <source>
        <dbReference type="EMBL" id="MBB5535151.1"/>
    </source>
</evidence>
<dbReference type="InterPro" id="IPR036266">
    <property type="entry name" value="SecA_Wing/Scaffold_sf"/>
</dbReference>
<sequence>MVSLGGLARKIFGSSNDRRVRGYKAKVDAINALEAETKALSDEALAAKTVEFRKQLADGKTLDDLLVPAFAVVREAARRVLGLRPFDVQLIGGMILHEKSIAEMKTGEGKTLVATLPVYLNALAGKGVHVVTVNDYLATRDSGMMGRVYGFLGMTTGVIVHGLTDDQRRAAYACDVTYATNNELGFDYLRDNMKYERSQMVQRGHFFAIVDEVDSILVDEARTPLIISGPLDDRSELYNTIDKFIPLLSPEDYEIDEKQRSANFSEDGTEKLENLLREANLLKGETLYDVENVAIVHHVNNALKAHKLFQKDKDYIVRNDEIVIIDEFTGRMMPGRRYSEGQHQALEAKEKVTIQPENQTLASVTFQNYFRMYKKLGGMTGTASTEAEEFGNIYGLEVVEVPTNLPIKRIDEDDEVYRTAEEKFKAIIAEIMDSHKRGQPILVGTTSIEKSELLAGLLKKTGFTNFQVLNARYHEQEAYIVSQAGVPGAVTIATNMAGRGTDIQLGGNLEMRMAAELGDMEHGPEREAKEAAIRAEVQRLKDIALAAGGLYVLATERHESRRIDNQLRGRSGRQGDPGRSKFFLSLQDDLMRIFGSDRMDSMLQKLGLKEGEAIVHPWINKALERAQKKVEARNFDTRKNLLKYDDVLNDQRKVIFEQRIEMMDATDISETVADMRHEVIEDIVAKRIPEKAYAEQWDAIGLKTDVQNSLNLDLPIVEWAAEEGIDENDIRERIIAEADKAAADRAERFGPDIMLYVERSVVLQTLDHLWREHIVNLDHLRSVIGFRGYAQRDPLQEYKSEAFELFQALLTNLRQAVTAQLMRVELVREAAEAPQPAPPQMVGHHIDPITGEDDFADSINLNVVPPQNRNPQDPSTWGKIARNEACPCGSGKKYKHCHGAFEA</sequence>
<feature type="binding site" evidence="15">
    <location>
        <position position="89"/>
    </location>
    <ligand>
        <name>ATP</name>
        <dbReference type="ChEBI" id="CHEBI:30616"/>
    </ligand>
</feature>